<accession>A0A7S4D3G5</accession>
<dbReference type="EMBL" id="HBJA01071036">
    <property type="protein sequence ID" value="CAE0813821.1"/>
    <property type="molecule type" value="Transcribed_RNA"/>
</dbReference>
<evidence type="ECO:0000256" key="1">
    <source>
        <dbReference type="SAM" id="MobiDB-lite"/>
    </source>
</evidence>
<reference evidence="2" key="1">
    <citation type="submission" date="2021-01" db="EMBL/GenBank/DDBJ databases">
        <authorList>
            <person name="Corre E."/>
            <person name="Pelletier E."/>
            <person name="Niang G."/>
            <person name="Scheremetjew M."/>
            <person name="Finn R."/>
            <person name="Kale V."/>
            <person name="Holt S."/>
            <person name="Cochrane G."/>
            <person name="Meng A."/>
            <person name="Brown T."/>
            <person name="Cohen L."/>
        </authorList>
    </citation>
    <scope>NUCLEOTIDE SEQUENCE</scope>
    <source>
        <strain evidence="2">CCMP1594</strain>
    </source>
</reference>
<feature type="region of interest" description="Disordered" evidence="1">
    <location>
        <begin position="17"/>
        <end position="61"/>
    </location>
</feature>
<organism evidence="2">
    <name type="scientific">Eutreptiella gymnastica</name>
    <dbReference type="NCBI Taxonomy" id="73025"/>
    <lineage>
        <taxon>Eukaryota</taxon>
        <taxon>Discoba</taxon>
        <taxon>Euglenozoa</taxon>
        <taxon>Euglenida</taxon>
        <taxon>Spirocuta</taxon>
        <taxon>Euglenophyceae</taxon>
        <taxon>Eutreptiales</taxon>
        <taxon>Eutreptiaceae</taxon>
        <taxon>Eutreptiella</taxon>
    </lineage>
</organism>
<sequence>MSGLNFAVHVLCTSSPAPRSKCDHLPSPPSQPTATDGGWTERFTTTKSGCTKKKTCPRKNTSEARGLLRAVKLNVENRFFRVHVSVLVEAVLVPVMVISNAQMPNGGVTQQLLLSATRQWERSKRVY</sequence>
<protein>
    <submittedName>
        <fullName evidence="2">Uncharacterized protein</fullName>
    </submittedName>
</protein>
<dbReference type="AlphaFoldDB" id="A0A7S4D3G5"/>
<evidence type="ECO:0000313" key="2">
    <source>
        <dbReference type="EMBL" id="CAE0813821.1"/>
    </source>
</evidence>
<gene>
    <name evidence="2" type="ORF">EGYM00163_LOCUS24972</name>
</gene>
<proteinExistence type="predicted"/>
<name>A0A7S4D3G5_9EUGL</name>